<dbReference type="Proteomes" id="UP000078200">
    <property type="component" value="Unassembled WGS sequence"/>
</dbReference>
<dbReference type="VEuPathDB" id="VectorBase:GAUT023698"/>
<evidence type="ECO:0000313" key="2">
    <source>
        <dbReference type="Proteomes" id="UP000078200"/>
    </source>
</evidence>
<accession>A0A1A9V2I9</accession>
<keyword evidence="2" id="KW-1185">Reference proteome</keyword>
<evidence type="ECO:0000313" key="1">
    <source>
        <dbReference type="EnsemblMetazoa" id="GAUT023698-PA"/>
    </source>
</evidence>
<reference evidence="1" key="1">
    <citation type="submission" date="2020-05" db="UniProtKB">
        <authorList>
            <consortium name="EnsemblMetazoa"/>
        </authorList>
    </citation>
    <scope>IDENTIFICATION</scope>
    <source>
        <strain evidence="1">TTRI</strain>
    </source>
</reference>
<dbReference type="AlphaFoldDB" id="A0A1A9V2I9"/>
<proteinExistence type="predicted"/>
<protein>
    <submittedName>
        <fullName evidence="1">Uncharacterized protein</fullName>
    </submittedName>
</protein>
<name>A0A1A9V2I9_GLOAU</name>
<sequence length="142" mass="15866">MKNEMILGNTANSQWLREAGLSRAATRALDARRAAFRSSPSSPPHLRQTFNQSQLFYNSSQHTKVGATGSISPVSPDHGFYGLSNLFIFSCFTIATWRYLASAVLCAFPKLIMLYWLFRALHILCHSLHSSDIPFLNASLTK</sequence>
<organism evidence="1 2">
    <name type="scientific">Glossina austeni</name>
    <name type="common">Savannah tsetse fly</name>
    <dbReference type="NCBI Taxonomy" id="7395"/>
    <lineage>
        <taxon>Eukaryota</taxon>
        <taxon>Metazoa</taxon>
        <taxon>Ecdysozoa</taxon>
        <taxon>Arthropoda</taxon>
        <taxon>Hexapoda</taxon>
        <taxon>Insecta</taxon>
        <taxon>Pterygota</taxon>
        <taxon>Neoptera</taxon>
        <taxon>Endopterygota</taxon>
        <taxon>Diptera</taxon>
        <taxon>Brachycera</taxon>
        <taxon>Muscomorpha</taxon>
        <taxon>Hippoboscoidea</taxon>
        <taxon>Glossinidae</taxon>
        <taxon>Glossina</taxon>
    </lineage>
</organism>
<dbReference type="EnsemblMetazoa" id="GAUT023698-RA">
    <property type="protein sequence ID" value="GAUT023698-PA"/>
    <property type="gene ID" value="GAUT023698"/>
</dbReference>